<evidence type="ECO:0000256" key="1">
    <source>
        <dbReference type="ARBA" id="ARBA00004477"/>
    </source>
</evidence>
<keyword evidence="6 9" id="KW-1133">Transmembrane helix</keyword>
<dbReference type="PIRSF" id="PIRSF031032">
    <property type="entry name" value="TMP_97_prd"/>
    <property type="match status" value="1"/>
</dbReference>
<dbReference type="AlphaFoldDB" id="A0A8W8KHP2"/>
<evidence type="ECO:0000259" key="10">
    <source>
        <dbReference type="PROSITE" id="PS51751"/>
    </source>
</evidence>
<dbReference type="EnsemblMetazoa" id="G23929.2">
    <property type="protein sequence ID" value="G23929.2:cds"/>
    <property type="gene ID" value="G23929"/>
</dbReference>
<evidence type="ECO:0000256" key="5">
    <source>
        <dbReference type="ARBA" id="ARBA00022824"/>
    </source>
</evidence>
<dbReference type="GO" id="GO:0005789">
    <property type="term" value="C:endoplasmic reticulum membrane"/>
    <property type="evidence" value="ECO:0007669"/>
    <property type="project" value="UniProtKB-SubCell"/>
</dbReference>
<dbReference type="Pfam" id="PF05241">
    <property type="entry name" value="EBP"/>
    <property type="match status" value="1"/>
</dbReference>
<feature type="transmembrane region" description="Helical" evidence="9">
    <location>
        <begin position="60"/>
        <end position="83"/>
    </location>
</feature>
<organism evidence="11 12">
    <name type="scientific">Magallana gigas</name>
    <name type="common">Pacific oyster</name>
    <name type="synonym">Crassostrea gigas</name>
    <dbReference type="NCBI Taxonomy" id="29159"/>
    <lineage>
        <taxon>Eukaryota</taxon>
        <taxon>Metazoa</taxon>
        <taxon>Spiralia</taxon>
        <taxon>Lophotrochozoa</taxon>
        <taxon>Mollusca</taxon>
        <taxon>Bivalvia</taxon>
        <taxon>Autobranchia</taxon>
        <taxon>Pteriomorphia</taxon>
        <taxon>Ostreida</taxon>
        <taxon>Ostreoidea</taxon>
        <taxon>Ostreidae</taxon>
        <taxon>Magallana</taxon>
    </lineage>
</organism>
<dbReference type="RefSeq" id="XP_011421127.1">
    <property type="nucleotide sequence ID" value="XM_011422825.4"/>
</dbReference>
<evidence type="ECO:0000256" key="3">
    <source>
        <dbReference type="ARBA" id="ARBA00018102"/>
    </source>
</evidence>
<dbReference type="KEGG" id="crg:105323739"/>
<evidence type="ECO:0000256" key="9">
    <source>
        <dbReference type="PIRNR" id="PIRNR031032"/>
    </source>
</evidence>
<dbReference type="PANTHER" id="PTHR31204">
    <property type="entry name" value="SIGMA INTRACELLULAR RECEPTOR 2"/>
    <property type="match status" value="1"/>
</dbReference>
<dbReference type="PANTHER" id="PTHR31204:SF1">
    <property type="entry name" value="SIGMA INTRACELLULAR RECEPTOR 2"/>
    <property type="match status" value="1"/>
</dbReference>
<dbReference type="OrthoDB" id="433124at2759"/>
<evidence type="ECO:0000256" key="8">
    <source>
        <dbReference type="ARBA" id="ARBA00031073"/>
    </source>
</evidence>
<feature type="transmembrane region" description="Helical" evidence="9">
    <location>
        <begin position="7"/>
        <end position="29"/>
    </location>
</feature>
<dbReference type="OMA" id="EFKDPMV"/>
<feature type="domain" description="EXPERA" evidence="10">
    <location>
        <begin position="5"/>
        <end position="152"/>
    </location>
</feature>
<keyword evidence="7 9" id="KW-0472">Membrane</keyword>
<accession>A0A8W8KHP2</accession>
<feature type="transmembrane region" description="Helical" evidence="9">
    <location>
        <begin position="137"/>
        <end position="161"/>
    </location>
</feature>
<sequence length="168" mass="19725">MFRIADFVFLFYFVSHIPITILFDSQVIFPSWIYPKMLVDVKNNYCESFKDVLMADPPPWFKSFCLCEILVQFPFFFVATYALWKGVQNCQWIRVPFIVYSTHVTTTTIAICFHILMESFNHPKYPGPDTLKERLSLLAVYAPYLIVPFLMLLDSLFSGVYTKKVKRS</sequence>
<keyword evidence="4 9" id="KW-0812">Transmembrane</keyword>
<dbReference type="InterPro" id="IPR033118">
    <property type="entry name" value="EXPERA"/>
</dbReference>
<proteinExistence type="inferred from homology"/>
<comment type="similarity">
    <text evidence="2">Belongs to the TMEM97/sigma-2 receptor family.</text>
</comment>
<evidence type="ECO:0000256" key="6">
    <source>
        <dbReference type="ARBA" id="ARBA00022989"/>
    </source>
</evidence>
<dbReference type="PROSITE" id="PS51751">
    <property type="entry name" value="EXPERA"/>
    <property type="match status" value="1"/>
</dbReference>
<comment type="subcellular location">
    <subcellularLocation>
        <location evidence="1">Endoplasmic reticulum membrane</location>
        <topology evidence="1">Multi-pass membrane protein</topology>
    </subcellularLocation>
</comment>
<evidence type="ECO:0000313" key="11">
    <source>
        <dbReference type="EnsemblMetazoa" id="G23929.4:cds"/>
    </source>
</evidence>
<dbReference type="EnsemblMetazoa" id="G23929.5">
    <property type="protein sequence ID" value="G23929.5:cds"/>
    <property type="gene ID" value="G23929"/>
</dbReference>
<feature type="transmembrane region" description="Helical" evidence="9">
    <location>
        <begin position="95"/>
        <end position="117"/>
    </location>
</feature>
<dbReference type="InterPro" id="IPR016964">
    <property type="entry name" value="Sigma2_recept"/>
</dbReference>
<reference evidence="11" key="1">
    <citation type="submission" date="2022-08" db="UniProtKB">
        <authorList>
            <consortium name="EnsemblMetazoa"/>
        </authorList>
    </citation>
    <scope>IDENTIFICATION</scope>
    <source>
        <strain evidence="11">05x7-T-G4-1.051#20</strain>
    </source>
</reference>
<evidence type="ECO:0000256" key="2">
    <source>
        <dbReference type="ARBA" id="ARBA00009096"/>
    </source>
</evidence>
<keyword evidence="12" id="KW-1185">Reference proteome</keyword>
<dbReference type="RefSeq" id="XP_065936705.1">
    <property type="nucleotide sequence ID" value="XM_066080633.1"/>
</dbReference>
<protein>
    <recommendedName>
        <fullName evidence="3">Sigma intracellular receptor 2</fullName>
    </recommendedName>
    <alternativeName>
        <fullName evidence="8">Transmembrane protein 97</fullName>
    </alternativeName>
</protein>
<dbReference type="GeneID" id="105323739"/>
<keyword evidence="5" id="KW-0256">Endoplasmic reticulum</keyword>
<evidence type="ECO:0000313" key="12">
    <source>
        <dbReference type="Proteomes" id="UP000005408"/>
    </source>
</evidence>
<evidence type="ECO:0000256" key="4">
    <source>
        <dbReference type="ARBA" id="ARBA00022692"/>
    </source>
</evidence>
<evidence type="ECO:0000256" key="7">
    <source>
        <dbReference type="ARBA" id="ARBA00023136"/>
    </source>
</evidence>
<dbReference type="EnsemblMetazoa" id="G23929.4">
    <property type="protein sequence ID" value="G23929.4:cds"/>
    <property type="gene ID" value="G23929"/>
</dbReference>
<name>A0A8W8KHP2_MAGGI</name>
<dbReference type="Proteomes" id="UP000005408">
    <property type="component" value="Unassembled WGS sequence"/>
</dbReference>
<dbReference type="EnsemblMetazoa" id="G23929.1">
    <property type="protein sequence ID" value="G23929.1:cds"/>
    <property type="gene ID" value="G23929"/>
</dbReference>
<dbReference type="InterPro" id="IPR051987">
    <property type="entry name" value="Sigma-2_receptor-like"/>
</dbReference>